<gene>
    <name evidence="3" type="primary">Cpt1b</name>
    <name evidence="2" type="synonym">cpt1b</name>
</gene>
<reference evidence="2" key="1">
    <citation type="submission" date="2006-03" db="EMBL/GenBank/DDBJ databases">
        <title>Enhancing L-carnitine-analytic expertise in age-dependent changes of metabolism in animals and humans.</title>
        <authorList>
            <person name="Sendic A."/>
        </authorList>
    </citation>
    <scope>NUCLEOTIDE SEQUENCE</scope>
    <source>
        <strain evidence="2">Sprague Dawley Rat</strain>
        <tissue evidence="2">Skeletal muscle</tissue>
    </source>
</reference>
<proteinExistence type="evidence at transcript level"/>
<evidence type="ECO:0000313" key="2">
    <source>
        <dbReference type="EMBL" id="CAJ87422.1"/>
    </source>
</evidence>
<dbReference type="RGD" id="2397">
    <property type="gene designation" value="Cpt1b"/>
</dbReference>
<organism evidence="2">
    <name type="scientific">Rattus norvegicus</name>
    <name type="common">Rat</name>
    <dbReference type="NCBI Taxonomy" id="10116"/>
    <lineage>
        <taxon>Eukaryota</taxon>
        <taxon>Metazoa</taxon>
        <taxon>Chordata</taxon>
        <taxon>Craniata</taxon>
        <taxon>Vertebrata</taxon>
        <taxon>Euteleostomi</taxon>
        <taxon>Mammalia</taxon>
        <taxon>Eutheria</taxon>
        <taxon>Euarchontoglires</taxon>
        <taxon>Glires</taxon>
        <taxon>Rodentia</taxon>
        <taxon>Myomorpha</taxon>
        <taxon>Muroidea</taxon>
        <taxon>Muridae</taxon>
        <taxon>Murinae</taxon>
        <taxon>Rattus</taxon>
    </lineage>
</organism>
<dbReference type="AlphaFoldDB" id="B7ZDJ3"/>
<dbReference type="GO" id="GO:0016740">
    <property type="term" value="F:transferase activity"/>
    <property type="evidence" value="ECO:0007669"/>
    <property type="project" value="UniProtKB-KW"/>
</dbReference>
<feature type="region of interest" description="Disordered" evidence="1">
    <location>
        <begin position="1"/>
        <end position="59"/>
    </location>
</feature>
<evidence type="ECO:0000256" key="1">
    <source>
        <dbReference type="SAM" id="MobiDB-lite"/>
    </source>
</evidence>
<sequence>QTGPRRDQAGNGTGYGTHVLLPDGEDVQHYTHPRQRDRLATAPLREQARGCLPQRSLLQ</sequence>
<feature type="non-terminal residue" evidence="2">
    <location>
        <position position="59"/>
    </location>
</feature>
<protein>
    <submittedName>
        <fullName evidence="2">Carnitine palmitoyltransferase 1b</fullName>
    </submittedName>
</protein>
<evidence type="ECO:0000313" key="3">
    <source>
        <dbReference type="RGD" id="2397"/>
    </source>
</evidence>
<name>B7ZDJ3_RAT</name>
<feature type="compositionally biased region" description="Basic and acidic residues" evidence="1">
    <location>
        <begin position="26"/>
        <end position="39"/>
    </location>
</feature>
<feature type="non-terminal residue" evidence="2">
    <location>
        <position position="1"/>
    </location>
</feature>
<accession>B7ZDJ3</accession>
<keyword evidence="2" id="KW-0808">Transferase</keyword>
<dbReference type="EMBL" id="AM237459">
    <property type="protein sequence ID" value="CAJ87422.1"/>
    <property type="molecule type" value="mRNA"/>
</dbReference>